<dbReference type="InterPro" id="IPR006656">
    <property type="entry name" value="Mopterin_OxRdtase"/>
</dbReference>
<evidence type="ECO:0000313" key="4">
    <source>
        <dbReference type="Proteomes" id="UP000320231"/>
    </source>
</evidence>
<dbReference type="InterPro" id="IPR050123">
    <property type="entry name" value="Prok_molybdopt-oxidoreductase"/>
</dbReference>
<name>A0A455UGZ0_9GAMM</name>
<dbReference type="GO" id="GO:0016020">
    <property type="term" value="C:membrane"/>
    <property type="evidence" value="ECO:0007669"/>
    <property type="project" value="TreeGrafter"/>
</dbReference>
<keyword evidence="3" id="KW-0614">Plasmid</keyword>
<dbReference type="PANTHER" id="PTHR43105">
    <property type="entry name" value="RESPIRATORY NITRATE REDUCTASE"/>
    <property type="match status" value="1"/>
</dbReference>
<accession>A0A455UGZ0</accession>
<protein>
    <recommendedName>
        <fullName evidence="2">Molybdopterin oxidoreductase domain-containing protein</fullName>
    </recommendedName>
</protein>
<dbReference type="Gene3D" id="3.40.228.10">
    <property type="entry name" value="Dimethylsulfoxide Reductase, domain 2"/>
    <property type="match status" value="1"/>
</dbReference>
<dbReference type="KEGG" id="hsr:HSBAA_PA_1390"/>
<proteinExistence type="predicted"/>
<gene>
    <name evidence="3" type="ORF">HSBAA_PA_1390</name>
</gene>
<evidence type="ECO:0000259" key="2">
    <source>
        <dbReference type="Pfam" id="PF00384"/>
    </source>
</evidence>
<dbReference type="EMBL" id="AP019515">
    <property type="protein sequence ID" value="BBI65536.1"/>
    <property type="molecule type" value="Genomic_DNA"/>
</dbReference>
<dbReference type="GO" id="GO:0022904">
    <property type="term" value="P:respiratory electron transport chain"/>
    <property type="evidence" value="ECO:0007669"/>
    <property type="project" value="TreeGrafter"/>
</dbReference>
<dbReference type="Proteomes" id="UP000320231">
    <property type="component" value="Plasmid pBAA-803-A"/>
</dbReference>
<dbReference type="AlphaFoldDB" id="A0A455UGZ0"/>
<organism evidence="3 4">
    <name type="scientific">Vreelandella sulfidaeris</name>
    <dbReference type="NCBI Taxonomy" id="115553"/>
    <lineage>
        <taxon>Bacteria</taxon>
        <taxon>Pseudomonadati</taxon>
        <taxon>Pseudomonadota</taxon>
        <taxon>Gammaproteobacteria</taxon>
        <taxon>Oceanospirillales</taxon>
        <taxon>Halomonadaceae</taxon>
        <taxon>Vreelandella</taxon>
    </lineage>
</organism>
<evidence type="ECO:0000313" key="3">
    <source>
        <dbReference type="EMBL" id="BBI65536.1"/>
    </source>
</evidence>
<dbReference type="GO" id="GO:0003954">
    <property type="term" value="F:NADH dehydrogenase activity"/>
    <property type="evidence" value="ECO:0007669"/>
    <property type="project" value="TreeGrafter"/>
</dbReference>
<evidence type="ECO:0000256" key="1">
    <source>
        <dbReference type="ARBA" id="ARBA00023002"/>
    </source>
</evidence>
<reference evidence="3 4" key="1">
    <citation type="journal article" date="2019" name="Microbiol. Resour. Announc.">
        <title>Complete Genome Sequence of Halomonas sulfidaeris Strain Esulfide1 Isolated from a Metal Sulfide Rock at a Depth of 2,200 Meters, Obtained Using Nanopore Sequencing.</title>
        <authorList>
            <person name="Saito M."/>
            <person name="Nishigata A."/>
            <person name="Galipon J."/>
            <person name="Arakawa K."/>
        </authorList>
    </citation>
    <scope>NUCLEOTIDE SEQUENCE [LARGE SCALE GENOMIC DNA]</scope>
    <source>
        <strain evidence="3 4">ATCC BAA-803</strain>
        <plasmid evidence="4">pbaa-803-a dna</plasmid>
    </source>
</reference>
<feature type="domain" description="Molybdopterin oxidoreductase" evidence="2">
    <location>
        <begin position="21"/>
        <end position="61"/>
    </location>
</feature>
<geneLocation type="plasmid" evidence="4">
    <name>pbaa-803-a dna</name>
</geneLocation>
<dbReference type="SUPFAM" id="SSF53706">
    <property type="entry name" value="Formate dehydrogenase/DMSO reductase, domains 1-3"/>
    <property type="match status" value="1"/>
</dbReference>
<sequence length="73" mass="7745">MPKPATKGLFRTVGYGGDAGTIKDIEQAEVVVLVGSNTAENHPVIASKIKAAQNYAAKIDRHGPTQARDGRTR</sequence>
<dbReference type="Pfam" id="PF00384">
    <property type="entry name" value="Molybdopterin"/>
    <property type="match status" value="1"/>
</dbReference>
<keyword evidence="1" id="KW-0560">Oxidoreductase</keyword>
<dbReference type="PANTHER" id="PTHR43105:SF14">
    <property type="entry name" value="FORMATE DEHYDROGENASE H"/>
    <property type="match status" value="1"/>
</dbReference>